<comment type="similarity">
    <text evidence="1 8">Belongs to the protein prenyltransferase subunit beta family.</text>
</comment>
<name>A0A146F3F3_ASPKA</name>
<dbReference type="InterPro" id="IPR026873">
    <property type="entry name" value="Ptb1"/>
</dbReference>
<sequence>MATSCVDGVQAIGIYTERSDGPIQTLEAVTMTGQKRSGLAVGALGGMMHARSKRQPLRPWIGQPRSCGRGFSRRAKSEAPGRHEYLTRRPITAFEWHLIWLLNQSGTREPGLHGIGTRASHRTFQSEQGPRGKQSLALRGFTPLSVGDGDPALNARLKQWAPLFGPAAFPVALNHVMAISYVQQCENLDGGYGIQPGAESHAGQIFTCVGALAIAGRLDLVNKDRLGGWLSERQVENGGLNGRPEKLPDACYSWWVGASLAMIDKLHWIDGGKLSAFILRCQDSEAGGIGDRPGSMVDVFHTHFAIAGLSLLKFNGIQEVDPV</sequence>
<dbReference type="EC" id="2.5.1.60" evidence="8"/>
<dbReference type="SUPFAM" id="SSF48239">
    <property type="entry name" value="Terpenoid cyclases/Protein prenyltransferases"/>
    <property type="match status" value="1"/>
</dbReference>
<evidence type="ECO:0000256" key="8">
    <source>
        <dbReference type="RuleBase" id="RU365076"/>
    </source>
</evidence>
<comment type="catalytic activity">
    <reaction evidence="7 8">
        <text>geranylgeranyl diphosphate + L-cysteinyl-[protein] = S-geranylgeranyl-L-cysteinyl-[protein] + diphosphate</text>
        <dbReference type="Rhea" id="RHEA:21240"/>
        <dbReference type="Rhea" id="RHEA-COMP:10131"/>
        <dbReference type="Rhea" id="RHEA-COMP:11537"/>
        <dbReference type="ChEBI" id="CHEBI:29950"/>
        <dbReference type="ChEBI" id="CHEBI:33019"/>
        <dbReference type="ChEBI" id="CHEBI:57533"/>
        <dbReference type="ChEBI" id="CHEBI:86021"/>
        <dbReference type="EC" id="2.5.1.60"/>
    </reaction>
</comment>
<dbReference type="InterPro" id="IPR008930">
    <property type="entry name" value="Terpenoid_cyclase/PrenylTrfase"/>
</dbReference>
<dbReference type="InterPro" id="IPR045089">
    <property type="entry name" value="PGGT1B-like"/>
</dbReference>
<comment type="function">
    <text evidence="8">Catalyzes the transfer of a geranylgeranyl moiety from geranylgeranyl diphosphate to both cysteines of proteins with the C-terminal sequence -XXCC, -XCXC and -CCXX.</text>
</comment>
<dbReference type="EMBL" id="BCWF01000007">
    <property type="protein sequence ID" value="GAT20442.1"/>
    <property type="molecule type" value="Genomic_DNA"/>
</dbReference>
<evidence type="ECO:0000256" key="1">
    <source>
        <dbReference type="ARBA" id="ARBA00010497"/>
    </source>
</evidence>
<evidence type="ECO:0000256" key="7">
    <source>
        <dbReference type="ARBA" id="ARBA00047658"/>
    </source>
</evidence>
<organism evidence="10 11">
    <name type="scientific">Aspergillus kawachii</name>
    <name type="common">White koji mold</name>
    <name type="synonym">Aspergillus awamori var. kawachi</name>
    <dbReference type="NCBI Taxonomy" id="1069201"/>
    <lineage>
        <taxon>Eukaryota</taxon>
        <taxon>Fungi</taxon>
        <taxon>Dikarya</taxon>
        <taxon>Ascomycota</taxon>
        <taxon>Pezizomycotina</taxon>
        <taxon>Eurotiomycetes</taxon>
        <taxon>Eurotiomycetidae</taxon>
        <taxon>Eurotiales</taxon>
        <taxon>Aspergillaceae</taxon>
        <taxon>Aspergillus</taxon>
        <taxon>Aspergillus subgen. Circumdati</taxon>
    </lineage>
</organism>
<keyword evidence="6 8" id="KW-0862">Zinc</keyword>
<keyword evidence="3 8" id="KW-0808">Transferase</keyword>
<reference evidence="11" key="2">
    <citation type="submission" date="2016-02" db="EMBL/GenBank/DDBJ databases">
        <title>Genome sequencing of Aspergillus luchuensis NBRC 4314.</title>
        <authorList>
            <person name="Yamada O."/>
        </authorList>
    </citation>
    <scope>NUCLEOTIDE SEQUENCE [LARGE SCALE GENOMIC DNA]</scope>
    <source>
        <strain evidence="11">RIB 2604</strain>
    </source>
</reference>
<evidence type="ECO:0000313" key="11">
    <source>
        <dbReference type="Proteomes" id="UP000075230"/>
    </source>
</evidence>
<dbReference type="GO" id="GO:0046872">
    <property type="term" value="F:metal ion binding"/>
    <property type="evidence" value="ECO:0007669"/>
    <property type="project" value="UniProtKB-KW"/>
</dbReference>
<keyword evidence="2 8" id="KW-0637">Prenyltransferase</keyword>
<feature type="domain" description="Prenyltransferase alpha-alpha toroid" evidence="9">
    <location>
        <begin position="178"/>
        <end position="323"/>
    </location>
</feature>
<dbReference type="Pfam" id="PF00432">
    <property type="entry name" value="Prenyltrans"/>
    <property type="match status" value="1"/>
</dbReference>
<keyword evidence="5" id="KW-0677">Repeat</keyword>
<evidence type="ECO:0000313" key="10">
    <source>
        <dbReference type="EMBL" id="GAT20442.1"/>
    </source>
</evidence>
<evidence type="ECO:0000256" key="2">
    <source>
        <dbReference type="ARBA" id="ARBA00022602"/>
    </source>
</evidence>
<gene>
    <name evidence="10" type="ORF">RIB2604_00701250</name>
</gene>
<keyword evidence="4 8" id="KW-0479">Metal-binding</keyword>
<evidence type="ECO:0000256" key="6">
    <source>
        <dbReference type="ARBA" id="ARBA00022833"/>
    </source>
</evidence>
<dbReference type="GO" id="GO:0004663">
    <property type="term" value="F:Rab geranylgeranyltransferase activity"/>
    <property type="evidence" value="ECO:0007669"/>
    <property type="project" value="UniProtKB-UniRule"/>
</dbReference>
<comment type="cofactor">
    <cofactor evidence="8">
        <name>Zn(2+)</name>
        <dbReference type="ChEBI" id="CHEBI:29105"/>
    </cofactor>
    <text evidence="8">Binds 1 zinc ion per subunit.</text>
</comment>
<evidence type="ECO:0000256" key="4">
    <source>
        <dbReference type="ARBA" id="ARBA00022723"/>
    </source>
</evidence>
<dbReference type="InterPro" id="IPR001330">
    <property type="entry name" value="Prenyltrans"/>
</dbReference>
<evidence type="ECO:0000256" key="5">
    <source>
        <dbReference type="ARBA" id="ARBA00022737"/>
    </source>
</evidence>
<dbReference type="GO" id="GO:0005968">
    <property type="term" value="C:Rab-protein geranylgeranyltransferase complex"/>
    <property type="evidence" value="ECO:0007669"/>
    <property type="project" value="UniProtKB-UniRule"/>
</dbReference>
<dbReference type="Gene3D" id="1.50.10.20">
    <property type="match status" value="1"/>
</dbReference>
<dbReference type="VEuPathDB" id="FungiDB:ASPFODRAFT_212467"/>
<dbReference type="PANTHER" id="PTHR11774:SF11">
    <property type="entry name" value="GERANYLGERANYL TRANSFERASE TYPE-2 SUBUNIT BETA"/>
    <property type="match status" value="1"/>
</dbReference>
<evidence type="ECO:0000259" key="9">
    <source>
        <dbReference type="Pfam" id="PF00432"/>
    </source>
</evidence>
<comment type="caution">
    <text evidence="10">The sequence shown here is derived from an EMBL/GenBank/DDBJ whole genome shotgun (WGS) entry which is preliminary data.</text>
</comment>
<dbReference type="PANTHER" id="PTHR11774">
    <property type="entry name" value="GERANYLGERANYL TRANSFERASE TYPE BETA SUBUNIT"/>
    <property type="match status" value="1"/>
</dbReference>
<proteinExistence type="inferred from homology"/>
<protein>
    <recommendedName>
        <fullName evidence="8">Geranylgeranyl transferase type-2 subunit beta</fullName>
        <ecNumber evidence="8">2.5.1.60</ecNumber>
    </recommendedName>
</protein>
<dbReference type="Proteomes" id="UP000075230">
    <property type="component" value="Unassembled WGS sequence"/>
</dbReference>
<dbReference type="AlphaFoldDB" id="A0A146F3F3"/>
<reference evidence="10 11" key="1">
    <citation type="journal article" date="2016" name="DNA Res.">
        <title>Genome sequence of Aspergillus luchuensis NBRC 4314.</title>
        <authorList>
            <person name="Yamada O."/>
            <person name="Machida M."/>
            <person name="Hosoyama A."/>
            <person name="Goto M."/>
            <person name="Takahashi T."/>
            <person name="Futagami T."/>
            <person name="Yamagata Y."/>
            <person name="Takeuchi M."/>
            <person name="Kobayashi T."/>
            <person name="Koike H."/>
            <person name="Abe K."/>
            <person name="Asai K."/>
            <person name="Arita M."/>
            <person name="Fujita N."/>
            <person name="Fukuda K."/>
            <person name="Higa K."/>
            <person name="Horikawa H."/>
            <person name="Ishikawa T."/>
            <person name="Jinno K."/>
            <person name="Kato Y."/>
            <person name="Kirimura K."/>
            <person name="Mizutani O."/>
            <person name="Nakasone K."/>
            <person name="Sano M."/>
            <person name="Shiraishi Y."/>
            <person name="Tsukahara M."/>
            <person name="Gomi K."/>
        </authorList>
    </citation>
    <scope>NUCLEOTIDE SEQUENCE [LARGE SCALE GENOMIC DNA]</scope>
    <source>
        <strain evidence="10 11">RIB 2604</strain>
    </source>
</reference>
<accession>A0A146F3F3</accession>
<dbReference type="CDD" id="cd02894">
    <property type="entry name" value="GGTase-II"/>
    <property type="match status" value="1"/>
</dbReference>
<evidence type="ECO:0000256" key="3">
    <source>
        <dbReference type="ARBA" id="ARBA00022679"/>
    </source>
</evidence>